<dbReference type="Proteomes" id="UP000284702">
    <property type="component" value="Unassembled WGS sequence"/>
</dbReference>
<name>A0A3R7YF88_APHAT</name>
<dbReference type="SUPFAM" id="SSF56300">
    <property type="entry name" value="Metallo-dependent phosphatases"/>
    <property type="match status" value="1"/>
</dbReference>
<reference evidence="10" key="1">
    <citation type="submission" date="2018-07" db="EMBL/GenBank/DDBJ databases">
        <title>Annotation of Aphanomyces astaci genome assembly.</title>
        <authorList>
            <person name="Studholme D.J."/>
        </authorList>
    </citation>
    <scope>NUCLEOTIDE SEQUENCE [LARGE SCALE GENOMIC DNA]</scope>
    <source>
        <strain evidence="10">Pc</strain>
    </source>
</reference>
<evidence type="ECO:0000256" key="8">
    <source>
        <dbReference type="SAM" id="MobiDB-lite"/>
    </source>
</evidence>
<proteinExistence type="inferred from homology"/>
<dbReference type="PANTHER" id="PTHR45668:SF5">
    <property type="entry name" value="SERINE_THREONINE-PROTEIN PHOSPHATASE 5"/>
    <property type="match status" value="1"/>
</dbReference>
<dbReference type="GO" id="GO:0046872">
    <property type="term" value="F:metal ion binding"/>
    <property type="evidence" value="ECO:0007669"/>
    <property type="project" value="UniProtKB-KW"/>
</dbReference>
<keyword evidence="2" id="KW-0479">Metal-binding</keyword>
<dbReference type="GO" id="GO:0004722">
    <property type="term" value="F:protein serine/threonine phosphatase activity"/>
    <property type="evidence" value="ECO:0007669"/>
    <property type="project" value="UniProtKB-EC"/>
</dbReference>
<accession>A0A3R7YF88</accession>
<dbReference type="InterPro" id="IPR029052">
    <property type="entry name" value="Metallo-depent_PP-like"/>
</dbReference>
<dbReference type="InterPro" id="IPR051134">
    <property type="entry name" value="PPP_phosphatase"/>
</dbReference>
<comment type="catalytic activity">
    <reaction evidence="6">
        <text>O-phospho-L-threonyl-[protein] + H2O = L-threonyl-[protein] + phosphate</text>
        <dbReference type="Rhea" id="RHEA:47004"/>
        <dbReference type="Rhea" id="RHEA-COMP:11060"/>
        <dbReference type="Rhea" id="RHEA-COMP:11605"/>
        <dbReference type="ChEBI" id="CHEBI:15377"/>
        <dbReference type="ChEBI" id="CHEBI:30013"/>
        <dbReference type="ChEBI" id="CHEBI:43474"/>
        <dbReference type="ChEBI" id="CHEBI:61977"/>
        <dbReference type="EC" id="3.1.3.16"/>
    </reaction>
</comment>
<evidence type="ECO:0000256" key="4">
    <source>
        <dbReference type="ARBA" id="ARBA00022801"/>
    </source>
</evidence>
<dbReference type="InterPro" id="IPR006186">
    <property type="entry name" value="Ser/Thr-sp_prot-phosphatase"/>
</dbReference>
<keyword evidence="11" id="KW-1185">Reference proteome</keyword>
<evidence type="ECO:0000256" key="5">
    <source>
        <dbReference type="ARBA" id="ARBA00023211"/>
    </source>
</evidence>
<feature type="domain" description="Serine/threonine specific protein phosphatases" evidence="9">
    <location>
        <begin position="559"/>
        <end position="564"/>
    </location>
</feature>
<dbReference type="EMBL" id="MZMZ02001884">
    <property type="protein sequence ID" value="RQM28093.1"/>
    <property type="molecule type" value="Genomic_DNA"/>
</dbReference>
<keyword evidence="3" id="KW-0677">Repeat</keyword>
<dbReference type="SMART" id="SM00156">
    <property type="entry name" value="PP2Ac"/>
    <property type="match status" value="1"/>
</dbReference>
<dbReference type="PANTHER" id="PTHR45668">
    <property type="entry name" value="SERINE/THREONINE-PROTEIN PHOSPHATASE 5-RELATED"/>
    <property type="match status" value="1"/>
</dbReference>
<evidence type="ECO:0000256" key="3">
    <source>
        <dbReference type="ARBA" id="ARBA00022737"/>
    </source>
</evidence>
<keyword evidence="4 6" id="KW-0378">Hydrolase</keyword>
<feature type="region of interest" description="Disordered" evidence="8">
    <location>
        <begin position="264"/>
        <end position="306"/>
    </location>
</feature>
<dbReference type="InterPro" id="IPR004843">
    <property type="entry name" value="Calcineurin-like_PHP"/>
</dbReference>
<dbReference type="PROSITE" id="PS00125">
    <property type="entry name" value="SER_THR_PHOSPHATASE"/>
    <property type="match status" value="1"/>
</dbReference>
<organism evidence="10 11">
    <name type="scientific">Aphanomyces astaci</name>
    <name type="common">Crayfish plague agent</name>
    <dbReference type="NCBI Taxonomy" id="112090"/>
    <lineage>
        <taxon>Eukaryota</taxon>
        <taxon>Sar</taxon>
        <taxon>Stramenopiles</taxon>
        <taxon>Oomycota</taxon>
        <taxon>Saprolegniomycetes</taxon>
        <taxon>Saprolegniales</taxon>
        <taxon>Verrucalvaceae</taxon>
        <taxon>Aphanomyces</taxon>
    </lineage>
</organism>
<feature type="coiled-coil region" evidence="7">
    <location>
        <begin position="100"/>
        <end position="208"/>
    </location>
</feature>
<feature type="region of interest" description="Disordered" evidence="8">
    <location>
        <begin position="1"/>
        <end position="35"/>
    </location>
</feature>
<evidence type="ECO:0000313" key="10">
    <source>
        <dbReference type="EMBL" id="RQM28093.1"/>
    </source>
</evidence>
<gene>
    <name evidence="10" type="ORF">B5M09_005122</name>
</gene>
<dbReference type="VEuPathDB" id="FungiDB:H257_07395"/>
<comment type="caution">
    <text evidence="10">The sequence shown here is derived from an EMBL/GenBank/DDBJ whole genome shotgun (WGS) entry which is preliminary data.</text>
</comment>
<keyword evidence="5" id="KW-0464">Manganese</keyword>
<evidence type="ECO:0000256" key="2">
    <source>
        <dbReference type="ARBA" id="ARBA00022723"/>
    </source>
</evidence>
<keyword evidence="7" id="KW-0175">Coiled coil</keyword>
<evidence type="ECO:0000313" key="11">
    <source>
        <dbReference type="Proteomes" id="UP000284702"/>
    </source>
</evidence>
<sequence>MVREPCQDMDVRSSKLRQPTQYASPPCKARPLSSHTALHSSSVKFRSISDLSDDGSDSDSSVFPMRRCLATSFSPLSSRKRLQFPTISPTATKHSICDGSTDLEATVDSQRLRLLQLEDELAECQAKNVTLEEAVSAAARDRRRQDKALRRADEEIQSLRRNLQREEEKSRLDVLQSAAERNELLLANQDLRREVEACHAALTAWQEQAKQAEGHTRRLWQERLEMEYEVVRSVAKCNQESAKSQRAEELKAVQGLRSVSQSVFKDENESCEDDNNNEAGIAIMDPSLQRRRRRRPSTTPEAEDDGARSCWMDDWIERQVQRHQDGLKWLDTIEHHLQEDAVEYGVALQETSDTMSLFARDDGSSFLAEVDDLLQRNPYSAKDAAAVRIQSMWRRRKTVLAQLNMKRAEKTKSASQALSLLAKQTVHSKSEIKISHSVSSITDDYAGPRLVFPLRLHNVLDLLEQFKKSVVLHSKYVMEVLLEAKKVFNALPTLQEISVADGEKLTVVGDIHGQLKDLFTIFTTNGLPSLKNKYLFNGDFVDRGAYGTELLYPDSVFLNRGNHESRNQNSWMGFEEEIWAKYDGTADGDPCRASTVYDTFQSVFDSLPLCSLVLKKIFVVHGGLFSCDNVTLAHIKAINRKREPPLHQSGFEDKIYEDMLWSDPRTIPGRQPSERGAGTEFGHEVTNNFCAVNRVIRSHECVPEGYDVLHGGRLITLFSASRYCGTQMNKGAFLTLGSDLQPEIQQFYGNPLVESEWERPVDEQAKMHENLEGDALRMIAERICDHKADLFWYFTQHAHEKSGTVPRLVWAEALKSIMGMELPFLLYQTKLADAEPDNSINYSKYVIFVCIRIDCRKL</sequence>
<dbReference type="Pfam" id="PF00149">
    <property type="entry name" value="Metallophos"/>
    <property type="match status" value="1"/>
</dbReference>
<dbReference type="Gene3D" id="3.60.21.10">
    <property type="match status" value="1"/>
</dbReference>
<feature type="compositionally biased region" description="Basic and acidic residues" evidence="8">
    <location>
        <begin position="1"/>
        <end position="13"/>
    </location>
</feature>
<dbReference type="EC" id="3.1.3.16" evidence="6"/>
<evidence type="ECO:0000256" key="6">
    <source>
        <dbReference type="RuleBase" id="RU004273"/>
    </source>
</evidence>
<dbReference type="AlphaFoldDB" id="A0A3R7YF88"/>
<protein>
    <recommendedName>
        <fullName evidence="6">Serine/threonine-protein phosphatase</fullName>
        <ecNumber evidence="6">3.1.3.16</ecNumber>
    </recommendedName>
</protein>
<dbReference type="InterPro" id="IPR013235">
    <property type="entry name" value="PPP_dom"/>
</dbReference>
<evidence type="ECO:0000259" key="9">
    <source>
        <dbReference type="PROSITE" id="PS00125"/>
    </source>
</evidence>
<evidence type="ECO:0000256" key="7">
    <source>
        <dbReference type="SAM" id="Coils"/>
    </source>
</evidence>
<comment type="similarity">
    <text evidence="6">Belongs to the PPP phosphatase family.</text>
</comment>
<comment type="cofactor">
    <cofactor evidence="1">
        <name>Mn(2+)</name>
        <dbReference type="ChEBI" id="CHEBI:29035"/>
    </cofactor>
</comment>
<dbReference type="Pfam" id="PF08321">
    <property type="entry name" value="PPP5"/>
    <property type="match status" value="1"/>
</dbReference>
<dbReference type="PRINTS" id="PR00114">
    <property type="entry name" value="STPHPHTASE"/>
</dbReference>
<evidence type="ECO:0000256" key="1">
    <source>
        <dbReference type="ARBA" id="ARBA00001936"/>
    </source>
</evidence>